<dbReference type="EMBL" id="QRMZ01000011">
    <property type="protein sequence ID" value="RHK06294.1"/>
    <property type="molecule type" value="Genomic_DNA"/>
</dbReference>
<dbReference type="RefSeq" id="WP_005227769.1">
    <property type="nucleotide sequence ID" value="NZ_BAAAXK010000001.1"/>
</dbReference>
<dbReference type="Proteomes" id="UP001253851">
    <property type="component" value="Unassembled WGS sequence"/>
</dbReference>
<organism evidence="4 5">
    <name type="scientific">Enterococcus casseliflavus</name>
    <name type="common">Enterococcus flavescens</name>
    <dbReference type="NCBI Taxonomy" id="37734"/>
    <lineage>
        <taxon>Bacteria</taxon>
        <taxon>Bacillati</taxon>
        <taxon>Bacillota</taxon>
        <taxon>Bacilli</taxon>
        <taxon>Lactobacillales</taxon>
        <taxon>Enterococcaceae</taxon>
        <taxon>Enterococcus</taxon>
    </lineage>
</organism>
<dbReference type="Proteomes" id="UP000422837">
    <property type="component" value="Chromosome"/>
</dbReference>
<dbReference type="Proteomes" id="UP001268896">
    <property type="component" value="Unassembled WGS sequence"/>
</dbReference>
<reference evidence="3 6" key="2">
    <citation type="submission" date="2019-11" db="EMBL/GenBank/DDBJ databases">
        <title>Detection and genome characteristic of a blood enterococcus casselifavus isolate from Zhengzhou,china.</title>
        <authorList>
            <person name="Wen P."/>
        </authorList>
    </citation>
    <scope>NUCLEOTIDE SEQUENCE [LARGE SCALE GENOMIC DNA]</scope>
    <source>
        <strain evidence="3 6">EC291</strain>
    </source>
</reference>
<dbReference type="EMBL" id="JARQDV010000011">
    <property type="protein sequence ID" value="MDT2965714.1"/>
    <property type="molecule type" value="Genomic_DNA"/>
</dbReference>
<dbReference type="SUPFAM" id="SSF51569">
    <property type="entry name" value="Aldolase"/>
    <property type="match status" value="1"/>
</dbReference>
<gene>
    <name evidence="4" type="ORF">DW084_09570</name>
    <name evidence="3" type="ORF">GFU50_15920</name>
    <name evidence="1" type="ORF">P7I32_13950</name>
    <name evidence="2" type="ORF">P7I34_07410</name>
</gene>
<dbReference type="Proteomes" id="UP000286288">
    <property type="component" value="Unassembled WGS sequence"/>
</dbReference>
<dbReference type="InterPro" id="IPR013785">
    <property type="entry name" value="Aldolase_TIM"/>
</dbReference>
<proteinExistence type="predicted"/>
<evidence type="ECO:0000313" key="5">
    <source>
        <dbReference type="Proteomes" id="UP000286288"/>
    </source>
</evidence>
<sequence>MNKNQEAISVRLLTADLTDWVLKDFINQYKTTLKEVVVLPSAIRRAKILAQGSSLQIGAVIDYPLAQGTLAKVAFEIGRAFMEGADFLEVWLPASSFMENDRGFAELTETIRSLTLTGGEIRLAVQTEIMNELTKIQVAQRLKEEAWPKIVLGQKQPLAEALHDVSLFSLDGGSQLSIQINPDTVDEQALQSLQAAGAEKIGLSYHVFEELLKDQPSPDVL</sequence>
<dbReference type="GeneID" id="15143453"/>
<name>A0A1L8SCY5_ENTCA</name>
<accession>A0A1L8SCY5</accession>
<evidence type="ECO:0000313" key="2">
    <source>
        <dbReference type="EMBL" id="MDT2982485.1"/>
    </source>
</evidence>
<dbReference type="AlphaFoldDB" id="A0A1L8SCY5"/>
<dbReference type="Gene3D" id="3.20.20.70">
    <property type="entry name" value="Aldolase class I"/>
    <property type="match status" value="1"/>
</dbReference>
<dbReference type="EMBL" id="CP046123">
    <property type="protein sequence ID" value="QGN30928.1"/>
    <property type="molecule type" value="Genomic_DNA"/>
</dbReference>
<dbReference type="OrthoDB" id="2186776at2"/>
<dbReference type="EMBL" id="JARQDZ010000002">
    <property type="protein sequence ID" value="MDT2982485.1"/>
    <property type="molecule type" value="Genomic_DNA"/>
</dbReference>
<evidence type="ECO:0000313" key="3">
    <source>
        <dbReference type="EMBL" id="QGN30928.1"/>
    </source>
</evidence>
<evidence type="ECO:0000313" key="4">
    <source>
        <dbReference type="EMBL" id="RHK06294.1"/>
    </source>
</evidence>
<evidence type="ECO:0000313" key="7">
    <source>
        <dbReference type="Proteomes" id="UP001253851"/>
    </source>
</evidence>
<reference evidence="1 7" key="3">
    <citation type="submission" date="2023-03" db="EMBL/GenBank/DDBJ databases">
        <authorList>
            <person name="Shen W."/>
            <person name="Cai J."/>
        </authorList>
    </citation>
    <scope>NUCLEOTIDE SEQUENCE [LARGE SCALE GENOMIC DNA]</scope>
    <source>
        <strain evidence="2 7">B516</strain>
        <strain evidence="1">K72-2</strain>
    </source>
</reference>
<dbReference type="CDD" id="cd00945">
    <property type="entry name" value="Aldolase_Class_I"/>
    <property type="match status" value="1"/>
</dbReference>
<evidence type="ECO:0000313" key="1">
    <source>
        <dbReference type="EMBL" id="MDT2965714.1"/>
    </source>
</evidence>
<protein>
    <submittedName>
        <fullName evidence="4">Deoxyribose-phosphate aldolase</fullName>
    </submittedName>
</protein>
<reference evidence="4 5" key="1">
    <citation type="submission" date="2018-08" db="EMBL/GenBank/DDBJ databases">
        <title>A genome reference for cultivated species of the human gut microbiota.</title>
        <authorList>
            <person name="Zou Y."/>
            <person name="Xue W."/>
            <person name="Luo G."/>
        </authorList>
    </citation>
    <scope>NUCLEOTIDE SEQUENCE [LARGE SCALE GENOMIC DNA]</scope>
    <source>
        <strain evidence="4 5">AF48-16</strain>
    </source>
</reference>
<evidence type="ECO:0000313" key="6">
    <source>
        <dbReference type="Proteomes" id="UP000422837"/>
    </source>
</evidence>